<comment type="caution">
    <text evidence="5">The sequence shown here is derived from an EMBL/GenBank/DDBJ whole genome shotgun (WGS) entry which is preliminary data.</text>
</comment>
<accession>A0AA40X580</accession>
<organism evidence="5 8">
    <name type="scientific">Rouxiella silvae</name>
    <dbReference type="NCBI Taxonomy" id="1646373"/>
    <lineage>
        <taxon>Bacteria</taxon>
        <taxon>Pseudomonadati</taxon>
        <taxon>Pseudomonadota</taxon>
        <taxon>Gammaproteobacteria</taxon>
        <taxon>Enterobacterales</taxon>
        <taxon>Yersiniaceae</taxon>
        <taxon>Rouxiella</taxon>
    </lineage>
</organism>
<dbReference type="GO" id="GO:0016757">
    <property type="term" value="F:glycosyltransferase activity"/>
    <property type="evidence" value="ECO:0007669"/>
    <property type="project" value="UniProtKB-KW"/>
</dbReference>
<dbReference type="InterPro" id="IPR001173">
    <property type="entry name" value="Glyco_trans_2-like"/>
</dbReference>
<proteinExistence type="inferred from homology"/>
<dbReference type="EMBL" id="MRWD01000002">
    <property type="protein sequence ID" value="ORJ23108.1"/>
    <property type="molecule type" value="Genomic_DNA"/>
</dbReference>
<keyword evidence="7" id="KW-1185">Reference proteome</keyword>
<comment type="similarity">
    <text evidence="1">Belongs to the glycosyltransferase 2 family.</text>
</comment>
<reference evidence="5" key="4">
    <citation type="submission" date="2022-09" db="EMBL/GenBank/DDBJ databases">
        <title>Rouxiella aceris sp. nov., isolated from tree sap and emended description of the genus Rhouxiella.</title>
        <authorList>
            <person name="Kim I.S."/>
        </authorList>
    </citation>
    <scope>NUCLEOTIDE SEQUENCE</scope>
    <source>
        <strain evidence="5">SAP-2</strain>
    </source>
</reference>
<feature type="domain" description="Glycosyltransferase 2-like" evidence="4">
    <location>
        <begin position="41"/>
        <end position="136"/>
    </location>
</feature>
<sequence length="284" mass="33243">MSIEQNNDKSTPFAGVVVWYNPTEKEVENIKSYLGFVKKLYVVDNSAGNNLSLLSELTRDDDKVEYIPNLDNLGIATALNKGCERALEQGYNWILTMDQDSSFDRAEMTKFIDAFETKKLEDPTIAVFTPLTNEYQPEGYASRVITSGNLLSLTAYKQIGGFDDTLFIDEVDHDLCYKLTQRNYTIYTFSNVHMEHKIGDGKSHPFLYPRRLYVMHHGAIRKYYIIRNRFLIRDRFPSFTHDYAKFNFILLLGVIFFEKQKLLKLRYMLRGYCDYKKNRLGRMR</sequence>
<evidence type="ECO:0000256" key="2">
    <source>
        <dbReference type="ARBA" id="ARBA00022676"/>
    </source>
</evidence>
<reference evidence="6 7" key="2">
    <citation type="journal article" date="2017" name="Int. J. Syst. Evol. Microbiol.">
        <title>Rouxiella badensis sp. nov. and Rouxiella silvae sp. nov. isolated from peat bog soil in Germany and emendation of the genus description.</title>
        <authorList>
            <person name="Le Fleche-Mateos A."/>
            <person name="Kugler J.H."/>
            <person name="Hansen S.H."/>
            <person name="Syldatk C."/>
            <person name="Hausmann R."/>
            <person name="Lomprez F."/>
            <person name="Vandenbogaert M."/>
            <person name="Manuguerra J.C."/>
            <person name="Grimont P.A."/>
        </authorList>
    </citation>
    <scope>NUCLEOTIDE SEQUENCE [LARGE SCALE GENOMIC DNA]</scope>
    <source>
        <strain evidence="6 7">213</strain>
    </source>
</reference>
<dbReference type="Pfam" id="PF00535">
    <property type="entry name" value="Glycos_transf_2"/>
    <property type="match status" value="1"/>
</dbReference>
<evidence type="ECO:0000259" key="4">
    <source>
        <dbReference type="Pfam" id="PF00535"/>
    </source>
</evidence>
<dbReference type="AlphaFoldDB" id="A0AA40X580"/>
<evidence type="ECO:0000313" key="6">
    <source>
        <dbReference type="EMBL" id="ORJ23108.1"/>
    </source>
</evidence>
<evidence type="ECO:0000256" key="1">
    <source>
        <dbReference type="ARBA" id="ARBA00006739"/>
    </source>
</evidence>
<evidence type="ECO:0000256" key="3">
    <source>
        <dbReference type="ARBA" id="ARBA00022679"/>
    </source>
</evidence>
<dbReference type="SUPFAM" id="SSF53448">
    <property type="entry name" value="Nucleotide-diphospho-sugar transferases"/>
    <property type="match status" value="1"/>
</dbReference>
<evidence type="ECO:0000313" key="8">
    <source>
        <dbReference type="Proteomes" id="UP000705283"/>
    </source>
</evidence>
<protein>
    <submittedName>
        <fullName evidence="5">Glycosyltransferase</fullName>
    </submittedName>
</protein>
<dbReference type="Gene3D" id="3.90.550.10">
    <property type="entry name" value="Spore Coat Polysaccharide Biosynthesis Protein SpsA, Chain A"/>
    <property type="match status" value="1"/>
</dbReference>
<keyword evidence="2" id="KW-0328">Glycosyltransferase</keyword>
<gene>
    <name evidence="6" type="ORF">BS639_01810</name>
    <name evidence="5" type="ORF">ITX54_19665</name>
</gene>
<dbReference type="PANTHER" id="PTHR43179">
    <property type="entry name" value="RHAMNOSYLTRANSFERASE WBBL"/>
    <property type="match status" value="1"/>
</dbReference>
<dbReference type="Proteomes" id="UP000192722">
    <property type="component" value="Unassembled WGS sequence"/>
</dbReference>
<reference evidence="6" key="1">
    <citation type="submission" date="2016-12" db="EMBL/GenBank/DDBJ databases">
        <authorList>
            <person name="Le Fleche-Mateos A."/>
        </authorList>
    </citation>
    <scope>NUCLEOTIDE SEQUENCE</scope>
    <source>
        <strain evidence="6">213</strain>
    </source>
</reference>
<keyword evidence="3" id="KW-0808">Transferase</keyword>
<dbReference type="Proteomes" id="UP000705283">
    <property type="component" value="Unassembled WGS sequence"/>
</dbReference>
<dbReference type="PANTHER" id="PTHR43179:SF12">
    <property type="entry name" value="GALACTOFURANOSYLTRANSFERASE GLFT2"/>
    <property type="match status" value="1"/>
</dbReference>
<evidence type="ECO:0000313" key="5">
    <source>
        <dbReference type="EMBL" id="MBF6638886.1"/>
    </source>
</evidence>
<dbReference type="RefSeq" id="WP_084982092.1">
    <property type="nucleotide sequence ID" value="NZ_CBCSCF010000006.1"/>
</dbReference>
<dbReference type="EMBL" id="JADMKS010000008">
    <property type="protein sequence ID" value="MBF6638886.1"/>
    <property type="molecule type" value="Genomic_DNA"/>
</dbReference>
<dbReference type="InterPro" id="IPR029044">
    <property type="entry name" value="Nucleotide-diphossugar_trans"/>
</dbReference>
<evidence type="ECO:0000313" key="7">
    <source>
        <dbReference type="Proteomes" id="UP000192722"/>
    </source>
</evidence>
<reference evidence="5" key="3">
    <citation type="submission" date="2020-11" db="EMBL/GenBank/DDBJ databases">
        <authorList>
            <person name="Lee S.D."/>
        </authorList>
    </citation>
    <scope>NUCLEOTIDE SEQUENCE</scope>
    <source>
        <strain evidence="5">SAP-2</strain>
    </source>
</reference>
<name>A0AA40X580_9GAMM</name>